<dbReference type="AlphaFoldDB" id="X0UD37"/>
<dbReference type="PANTHER" id="PTHR22953:SF153">
    <property type="entry name" value="PURPLE ACID PHOSPHATASE"/>
    <property type="match status" value="1"/>
</dbReference>
<keyword evidence="1" id="KW-0732">Signal</keyword>
<dbReference type="SUPFAM" id="SSF56300">
    <property type="entry name" value="Metallo-dependent phosphatases"/>
    <property type="match status" value="1"/>
</dbReference>
<dbReference type="InterPro" id="IPR039331">
    <property type="entry name" value="PAPs-like"/>
</dbReference>
<dbReference type="Gene3D" id="3.60.21.10">
    <property type="match status" value="1"/>
</dbReference>
<organism evidence="2">
    <name type="scientific">marine sediment metagenome</name>
    <dbReference type="NCBI Taxonomy" id="412755"/>
    <lineage>
        <taxon>unclassified sequences</taxon>
        <taxon>metagenomes</taxon>
        <taxon>ecological metagenomes</taxon>
    </lineage>
</organism>
<feature type="non-terminal residue" evidence="2">
    <location>
        <position position="1"/>
    </location>
</feature>
<dbReference type="InterPro" id="IPR029052">
    <property type="entry name" value="Metallo-depent_PP-like"/>
</dbReference>
<accession>X0UD37</accession>
<sequence length="167" mass="18074">ATMWYRYESGGIWFHVLDTEQPIEPATPQGAWLTAGLAEVAQKPGFRASIIVMHRPLVTCGDNAQNDGARKAYASTFARYKVPFVIQAHIHGYERFEIDGITYVTTGGGGGLIGNMDQNVSRAECAMRKVSGGFFHAMDVVIDGTGLHGTVIDQAGAIRDEFTVALP</sequence>
<reference evidence="2" key="1">
    <citation type="journal article" date="2014" name="Front. Microbiol.">
        <title>High frequency of phylogenetically diverse reductive dehalogenase-homologous genes in deep subseafloor sedimentary metagenomes.</title>
        <authorList>
            <person name="Kawai M."/>
            <person name="Futagami T."/>
            <person name="Toyoda A."/>
            <person name="Takaki Y."/>
            <person name="Nishi S."/>
            <person name="Hori S."/>
            <person name="Arai W."/>
            <person name="Tsubouchi T."/>
            <person name="Morono Y."/>
            <person name="Uchiyama I."/>
            <person name="Ito T."/>
            <person name="Fujiyama A."/>
            <person name="Inagaki F."/>
            <person name="Takami H."/>
        </authorList>
    </citation>
    <scope>NUCLEOTIDE SEQUENCE</scope>
    <source>
        <strain evidence="2">Expedition CK06-06</strain>
    </source>
</reference>
<evidence type="ECO:0000256" key="1">
    <source>
        <dbReference type="ARBA" id="ARBA00022729"/>
    </source>
</evidence>
<gene>
    <name evidence="2" type="ORF">S01H1_20022</name>
</gene>
<dbReference type="EMBL" id="BARS01010895">
    <property type="protein sequence ID" value="GAF98307.1"/>
    <property type="molecule type" value="Genomic_DNA"/>
</dbReference>
<name>X0UD37_9ZZZZ</name>
<dbReference type="PANTHER" id="PTHR22953">
    <property type="entry name" value="ACID PHOSPHATASE RELATED"/>
    <property type="match status" value="1"/>
</dbReference>
<protein>
    <recommendedName>
        <fullName evidence="3">Calcineurin-like phosphoesterase domain-containing protein</fullName>
    </recommendedName>
</protein>
<proteinExistence type="predicted"/>
<evidence type="ECO:0000313" key="2">
    <source>
        <dbReference type="EMBL" id="GAF98307.1"/>
    </source>
</evidence>
<comment type="caution">
    <text evidence="2">The sequence shown here is derived from an EMBL/GenBank/DDBJ whole genome shotgun (WGS) entry which is preliminary data.</text>
</comment>
<evidence type="ECO:0008006" key="3">
    <source>
        <dbReference type="Google" id="ProtNLM"/>
    </source>
</evidence>
<dbReference type="GO" id="GO:0003993">
    <property type="term" value="F:acid phosphatase activity"/>
    <property type="evidence" value="ECO:0007669"/>
    <property type="project" value="InterPro"/>
</dbReference>